<keyword evidence="5 6" id="KW-0472">Membrane</keyword>
<feature type="transmembrane region" description="Helical" evidence="6">
    <location>
        <begin position="378"/>
        <end position="396"/>
    </location>
</feature>
<reference evidence="8" key="1">
    <citation type="submission" date="2023-06" db="EMBL/GenBank/DDBJ databases">
        <authorList>
            <person name="Kurt Z."/>
        </authorList>
    </citation>
    <scope>NUCLEOTIDE SEQUENCE</scope>
</reference>
<dbReference type="InterPro" id="IPR020846">
    <property type="entry name" value="MFS_dom"/>
</dbReference>
<dbReference type="Gene3D" id="1.20.1250.20">
    <property type="entry name" value="MFS general substrate transporter like domains"/>
    <property type="match status" value="2"/>
</dbReference>
<evidence type="ECO:0000256" key="4">
    <source>
        <dbReference type="ARBA" id="ARBA00022989"/>
    </source>
</evidence>
<evidence type="ECO:0000313" key="9">
    <source>
        <dbReference type="EMBL" id="CAL6032856.1"/>
    </source>
</evidence>
<dbReference type="PANTHER" id="PTHR48022">
    <property type="entry name" value="PLASTIDIC GLUCOSE TRANSPORTER 4"/>
    <property type="match status" value="1"/>
</dbReference>
<accession>A0AA86UAT4</accession>
<dbReference type="InterPro" id="IPR050360">
    <property type="entry name" value="MFS_Sugar_Transporters"/>
</dbReference>
<evidence type="ECO:0000256" key="5">
    <source>
        <dbReference type="ARBA" id="ARBA00023136"/>
    </source>
</evidence>
<organism evidence="8">
    <name type="scientific">Hexamita inflata</name>
    <dbReference type="NCBI Taxonomy" id="28002"/>
    <lineage>
        <taxon>Eukaryota</taxon>
        <taxon>Metamonada</taxon>
        <taxon>Diplomonadida</taxon>
        <taxon>Hexamitidae</taxon>
        <taxon>Hexamitinae</taxon>
        <taxon>Hexamita</taxon>
    </lineage>
</organism>
<feature type="transmembrane region" description="Helical" evidence="6">
    <location>
        <begin position="217"/>
        <end position="235"/>
    </location>
</feature>
<feature type="domain" description="Major facilitator superfamily (MFS) profile" evidence="7">
    <location>
        <begin position="1"/>
        <end position="400"/>
    </location>
</feature>
<feature type="transmembrane region" description="Helical" evidence="6">
    <location>
        <begin position="45"/>
        <end position="63"/>
    </location>
</feature>
<dbReference type="GO" id="GO:0016020">
    <property type="term" value="C:membrane"/>
    <property type="evidence" value="ECO:0007669"/>
    <property type="project" value="UniProtKB-SubCell"/>
</dbReference>
<feature type="transmembrane region" description="Helical" evidence="6">
    <location>
        <begin position="255"/>
        <end position="275"/>
    </location>
</feature>
<evidence type="ECO:0000313" key="10">
    <source>
        <dbReference type="Proteomes" id="UP001642409"/>
    </source>
</evidence>
<dbReference type="Pfam" id="PF00083">
    <property type="entry name" value="Sugar_tr"/>
    <property type="match status" value="1"/>
</dbReference>
<dbReference type="Proteomes" id="UP001642409">
    <property type="component" value="Unassembled WGS sequence"/>
</dbReference>
<dbReference type="SUPFAM" id="SSF103473">
    <property type="entry name" value="MFS general substrate transporter"/>
    <property type="match status" value="1"/>
</dbReference>
<sequence>MLAIVITYIIGGLTRGTVLYGLTTVIIQMNNKTALIKYNLTKGVTSLLSVACLLGSIVSTLLAPKLIGKIGKTNTLRFVSFLSLVANILIFPAIHWAYLFVFKSIAGFATVLLITVVPLIGVEQLDPKIRGVVGSLTNVTLQGGMFISYIIQYFISSQDRFYPLSVVLPTILSIAMIGMSFIIKERKQEVSETTNTVVVQPNITKINIWQKKYTKSFIVAISLGMSIGATGSSPILQYSTLIFKNSFNSPKSGTIGAIIMSGISFIAALAALPVVRRYKRKTIFTIGLNIILCCYIIMITVMYVKPAKKVSDAIILATTIVFIISYAFSSGSLFFVIMGEVFPPQIKSIFVNMSMAINQLTLLITTFIFPLLKQQENYIIYFCWVVLVEALIIKFVPETHNKLLSQIEFEMIPNNETNIIASSDSTAQFVLEILPSILTSRLERCRIQTAAYIQQ</sequence>
<dbReference type="PROSITE" id="PS50850">
    <property type="entry name" value="MFS"/>
    <property type="match status" value="1"/>
</dbReference>
<protein>
    <submittedName>
        <fullName evidence="8">Sugar (And other) transporter family protein</fullName>
    </submittedName>
    <submittedName>
        <fullName evidence="9">Sugar_(And other) transporter family protein</fullName>
    </submittedName>
</protein>
<reference evidence="9 10" key="2">
    <citation type="submission" date="2024-07" db="EMBL/GenBank/DDBJ databases">
        <authorList>
            <person name="Akdeniz Z."/>
        </authorList>
    </citation>
    <scope>NUCLEOTIDE SEQUENCE [LARGE SCALE GENOMIC DNA]</scope>
</reference>
<feature type="transmembrane region" description="Helical" evidence="6">
    <location>
        <begin position="314"/>
        <end position="337"/>
    </location>
</feature>
<keyword evidence="4 6" id="KW-1133">Transmembrane helix</keyword>
<dbReference type="AlphaFoldDB" id="A0AA86UAT4"/>
<feature type="transmembrane region" description="Helical" evidence="6">
    <location>
        <begin position="100"/>
        <end position="120"/>
    </location>
</feature>
<gene>
    <name evidence="9" type="ORF">HINF_LOCUS34686</name>
    <name evidence="8" type="ORF">HINF_LOCUS38025</name>
</gene>
<evidence type="ECO:0000256" key="1">
    <source>
        <dbReference type="ARBA" id="ARBA00004141"/>
    </source>
</evidence>
<dbReference type="InterPro" id="IPR036259">
    <property type="entry name" value="MFS_trans_sf"/>
</dbReference>
<evidence type="ECO:0000256" key="2">
    <source>
        <dbReference type="ARBA" id="ARBA00010992"/>
    </source>
</evidence>
<evidence type="ECO:0000313" key="8">
    <source>
        <dbReference type="EMBL" id="CAI9950380.1"/>
    </source>
</evidence>
<comment type="subcellular location">
    <subcellularLocation>
        <location evidence="1">Membrane</location>
        <topology evidence="1">Multi-pass membrane protein</topology>
    </subcellularLocation>
</comment>
<feature type="transmembrane region" description="Helical" evidence="6">
    <location>
        <begin position="282"/>
        <end position="302"/>
    </location>
</feature>
<feature type="transmembrane region" description="Helical" evidence="6">
    <location>
        <begin position="161"/>
        <end position="183"/>
    </location>
</feature>
<feature type="transmembrane region" description="Helical" evidence="6">
    <location>
        <begin position="132"/>
        <end position="155"/>
    </location>
</feature>
<dbReference type="InterPro" id="IPR005828">
    <property type="entry name" value="MFS_sugar_transport-like"/>
</dbReference>
<evidence type="ECO:0000256" key="3">
    <source>
        <dbReference type="ARBA" id="ARBA00022692"/>
    </source>
</evidence>
<name>A0AA86UAT4_9EUKA</name>
<evidence type="ECO:0000259" key="7">
    <source>
        <dbReference type="PROSITE" id="PS50850"/>
    </source>
</evidence>
<feature type="transmembrane region" description="Helical" evidence="6">
    <location>
        <begin position="349"/>
        <end position="372"/>
    </location>
</feature>
<keyword evidence="10" id="KW-1185">Reference proteome</keyword>
<dbReference type="PANTHER" id="PTHR48022:SF2">
    <property type="entry name" value="PLASTIDIC GLUCOSE TRANSPORTER 4"/>
    <property type="match status" value="1"/>
</dbReference>
<feature type="transmembrane region" description="Helical" evidence="6">
    <location>
        <begin position="75"/>
        <end position="94"/>
    </location>
</feature>
<dbReference type="GO" id="GO:0005351">
    <property type="term" value="F:carbohydrate:proton symporter activity"/>
    <property type="evidence" value="ECO:0007669"/>
    <property type="project" value="TreeGrafter"/>
</dbReference>
<keyword evidence="3 6" id="KW-0812">Transmembrane</keyword>
<comment type="similarity">
    <text evidence="2">Belongs to the major facilitator superfamily. Sugar transporter (TC 2.A.1.1) family.</text>
</comment>
<proteinExistence type="inferred from homology"/>
<comment type="caution">
    <text evidence="8">The sequence shown here is derived from an EMBL/GenBank/DDBJ whole genome shotgun (WGS) entry which is preliminary data.</text>
</comment>
<dbReference type="EMBL" id="CATOUU010000812">
    <property type="protein sequence ID" value="CAI9950380.1"/>
    <property type="molecule type" value="Genomic_DNA"/>
</dbReference>
<evidence type="ECO:0000256" key="6">
    <source>
        <dbReference type="SAM" id="Phobius"/>
    </source>
</evidence>
<dbReference type="EMBL" id="CAXDID020000124">
    <property type="protein sequence ID" value="CAL6032856.1"/>
    <property type="molecule type" value="Genomic_DNA"/>
</dbReference>